<dbReference type="InterPro" id="IPR029058">
    <property type="entry name" value="AB_hydrolase_fold"/>
</dbReference>
<dbReference type="GO" id="GO:0016020">
    <property type="term" value="C:membrane"/>
    <property type="evidence" value="ECO:0007669"/>
    <property type="project" value="TreeGrafter"/>
</dbReference>
<proteinExistence type="predicted"/>
<sequence>MDPKFIKWGNGKNMLIFLHYFGGNANSWQWVAKNISPEFTCIAIHLPGFGNNELLVAPSIFNFALNIKALINKMGIRKYSLIGHSMGGKIALQLAAVDTKKTIKNLILISPSPPGIESFSPEKKLLLLRVPSKKIAIEFVNSLTAKPLRKIKLENAINAQLTTTEFVRHWWVNKGSQQSIINQLKKIKCPITVLSSKKDKAIDFSIIKNKVIPLLKRRKLIEIKISGHLYPLEIPGIIAIQIENVFYS</sequence>
<dbReference type="EMBL" id="FJ384795">
    <property type="protein sequence ID" value="ACL37103.1"/>
    <property type="molecule type" value="Genomic_DNA"/>
</dbReference>
<dbReference type="InterPro" id="IPR000073">
    <property type="entry name" value="AB_hydrolase_1"/>
</dbReference>
<dbReference type="Gene3D" id="3.40.50.1820">
    <property type="entry name" value="alpha/beta hydrolase"/>
    <property type="match status" value="1"/>
</dbReference>
<dbReference type="AlphaFoldDB" id="C3U0R3"/>
<dbReference type="PANTHER" id="PTHR43798">
    <property type="entry name" value="MONOACYLGLYCEROL LIPASE"/>
    <property type="match status" value="1"/>
</dbReference>
<accession>C3U0R3</accession>
<name>C3U0R3_9BACT</name>
<protein>
    <submittedName>
        <fullName evidence="2">Putative hydrolase</fullName>
    </submittedName>
</protein>
<organism evidence="2">
    <name type="scientific">uncultured bacterium fCS1</name>
    <dbReference type="NCBI Taxonomy" id="585280"/>
    <lineage>
        <taxon>Bacteria</taxon>
        <taxon>environmental samples</taxon>
    </lineage>
</organism>
<dbReference type="Pfam" id="PF00561">
    <property type="entry name" value="Abhydrolase_1"/>
    <property type="match status" value="1"/>
</dbReference>
<dbReference type="PANTHER" id="PTHR43798:SF33">
    <property type="entry name" value="HYDROLASE, PUTATIVE (AFU_ORTHOLOGUE AFUA_2G14860)-RELATED"/>
    <property type="match status" value="1"/>
</dbReference>
<evidence type="ECO:0000313" key="2">
    <source>
        <dbReference type="EMBL" id="ACL37103.1"/>
    </source>
</evidence>
<keyword evidence="2" id="KW-0378">Hydrolase</keyword>
<dbReference type="GO" id="GO:0016787">
    <property type="term" value="F:hydrolase activity"/>
    <property type="evidence" value="ECO:0007669"/>
    <property type="project" value="UniProtKB-KW"/>
</dbReference>
<dbReference type="SUPFAM" id="SSF53474">
    <property type="entry name" value="alpha/beta-Hydrolases"/>
    <property type="match status" value="1"/>
</dbReference>
<feature type="domain" description="AB hydrolase-1" evidence="1">
    <location>
        <begin position="15"/>
        <end position="116"/>
    </location>
</feature>
<reference evidence="2" key="1">
    <citation type="journal article" date="2009" name="Appl. Environ. Microbiol.">
        <title>Rapid identification of genes encoding DNA polymerases by function-based screening of metagenomic libraries derived from glacial ice.</title>
        <authorList>
            <person name="Simon C."/>
            <person name="Herath J."/>
            <person name="Rockstroh S."/>
            <person name="Daniel R."/>
        </authorList>
    </citation>
    <scope>NUCLEOTIDE SEQUENCE</scope>
</reference>
<dbReference type="InterPro" id="IPR050266">
    <property type="entry name" value="AB_hydrolase_sf"/>
</dbReference>
<dbReference type="PRINTS" id="PR00111">
    <property type="entry name" value="ABHYDROLASE"/>
</dbReference>
<evidence type="ECO:0000259" key="1">
    <source>
        <dbReference type="Pfam" id="PF00561"/>
    </source>
</evidence>